<reference evidence="1 2" key="1">
    <citation type="submission" date="2016-09" db="EMBL/GenBank/DDBJ databases">
        <title>Desulfuribacillus arsenicus sp. nov., an obligately anaerobic, dissimilatory arsenic- and antimonate-reducing bacterium isolated from anoxic sediments.</title>
        <authorList>
            <person name="Abin C.A."/>
            <person name="Hollibaugh J.T."/>
        </authorList>
    </citation>
    <scope>NUCLEOTIDE SEQUENCE [LARGE SCALE GENOMIC DNA]</scope>
    <source>
        <strain evidence="1 2">MLFW-2</strain>
    </source>
</reference>
<sequence length="312" mass="34876">MQLDTKYGNLRGVSLVHRYPNGAVEDCTLAEKNVITIGDGKFVPQYIDDGVRRKYTRSVSFYEDGSVKSIVLQQKQVIQTSVGILPVEHIIFYSSGNVKRVFPLNGKITGYWTEDDEYELAEELSFDFPFGKISGKIIGIYFYDGGDVKSLTFWPKQRFEVLTPVGLIRVRYGLSVYPDGSLKTVEPAVPTTIMTPIGPIQAFDSNAHGINADVNSLVFHEDGRLKALTTSLHRIEITDKQGNLTIFEPSLTPNLFNPEQMDINPLRIEFDNEYVRVNGESIFDVNDTNIEVTSFTVNKKLCSSCSNCTACG</sequence>
<protein>
    <submittedName>
        <fullName evidence="1">Uncharacterized protein</fullName>
    </submittedName>
</protein>
<comment type="caution">
    <text evidence="1">The sequence shown here is derived from an EMBL/GenBank/DDBJ whole genome shotgun (WGS) entry which is preliminary data.</text>
</comment>
<dbReference type="EMBL" id="MJAT01000033">
    <property type="protein sequence ID" value="OEH85067.1"/>
    <property type="molecule type" value="Genomic_DNA"/>
</dbReference>
<evidence type="ECO:0000313" key="2">
    <source>
        <dbReference type="Proteomes" id="UP000095255"/>
    </source>
</evidence>
<dbReference type="STRING" id="1390249.BHU72_05505"/>
<proteinExistence type="predicted"/>
<dbReference type="Proteomes" id="UP000095255">
    <property type="component" value="Unassembled WGS sequence"/>
</dbReference>
<name>A0A1E5L4L0_9FIRM</name>
<keyword evidence="2" id="KW-1185">Reference proteome</keyword>
<dbReference type="RefSeq" id="WP_069702394.1">
    <property type="nucleotide sequence ID" value="NZ_MJAT01000033.1"/>
</dbReference>
<gene>
    <name evidence="1" type="ORF">BHU72_05505</name>
</gene>
<accession>A0A1E5L4L0</accession>
<evidence type="ECO:0000313" key="1">
    <source>
        <dbReference type="EMBL" id="OEH85067.1"/>
    </source>
</evidence>
<organism evidence="1 2">
    <name type="scientific">Desulfuribacillus stibiiarsenatis</name>
    <dbReference type="NCBI Taxonomy" id="1390249"/>
    <lineage>
        <taxon>Bacteria</taxon>
        <taxon>Bacillati</taxon>
        <taxon>Bacillota</taxon>
        <taxon>Desulfuribacillia</taxon>
        <taxon>Desulfuribacillales</taxon>
        <taxon>Desulfuribacillaceae</taxon>
        <taxon>Desulfuribacillus</taxon>
    </lineage>
</organism>
<dbReference type="OrthoDB" id="594021at2"/>
<dbReference type="AlphaFoldDB" id="A0A1E5L4L0"/>